<dbReference type="EMBL" id="JAHRIO010080238">
    <property type="protein sequence ID" value="MEQ2184254.1"/>
    <property type="molecule type" value="Genomic_DNA"/>
</dbReference>
<feature type="non-terminal residue" evidence="1">
    <location>
        <position position="1"/>
    </location>
</feature>
<name>A0ABV0PLD7_9TELE</name>
<evidence type="ECO:0000313" key="2">
    <source>
        <dbReference type="Proteomes" id="UP001476798"/>
    </source>
</evidence>
<organism evidence="1 2">
    <name type="scientific">Goodea atripinnis</name>
    <dbReference type="NCBI Taxonomy" id="208336"/>
    <lineage>
        <taxon>Eukaryota</taxon>
        <taxon>Metazoa</taxon>
        <taxon>Chordata</taxon>
        <taxon>Craniata</taxon>
        <taxon>Vertebrata</taxon>
        <taxon>Euteleostomi</taxon>
        <taxon>Actinopterygii</taxon>
        <taxon>Neopterygii</taxon>
        <taxon>Teleostei</taxon>
        <taxon>Neoteleostei</taxon>
        <taxon>Acanthomorphata</taxon>
        <taxon>Ovalentaria</taxon>
        <taxon>Atherinomorphae</taxon>
        <taxon>Cyprinodontiformes</taxon>
        <taxon>Goodeidae</taxon>
        <taxon>Goodea</taxon>
    </lineage>
</organism>
<protein>
    <submittedName>
        <fullName evidence="1">Uncharacterized protein</fullName>
    </submittedName>
</protein>
<keyword evidence="2" id="KW-1185">Reference proteome</keyword>
<accession>A0ABV0PLD7</accession>
<proteinExistence type="predicted"/>
<reference evidence="1 2" key="1">
    <citation type="submission" date="2021-06" db="EMBL/GenBank/DDBJ databases">
        <authorList>
            <person name="Palmer J.M."/>
        </authorList>
    </citation>
    <scope>NUCLEOTIDE SEQUENCE [LARGE SCALE GENOMIC DNA]</scope>
    <source>
        <strain evidence="1 2">GA_2019</strain>
        <tissue evidence="1">Muscle</tissue>
    </source>
</reference>
<comment type="caution">
    <text evidence="1">The sequence shown here is derived from an EMBL/GenBank/DDBJ whole genome shotgun (WGS) entry which is preliminary data.</text>
</comment>
<dbReference type="Proteomes" id="UP001476798">
    <property type="component" value="Unassembled WGS sequence"/>
</dbReference>
<sequence length="112" mass="11815">DFFVLLCCELSSFVPVLVSLLSGTLQVQLLGCVGLLEVVPGRSKGTSVTLPSYSPGDTKSFMRGSKGLYGRSGSVSGKTPSKTEELSCKQLHEFVLILKSVLCFSPAVAVSL</sequence>
<gene>
    <name evidence="1" type="ORF">GOODEAATRI_005902</name>
</gene>
<evidence type="ECO:0000313" key="1">
    <source>
        <dbReference type="EMBL" id="MEQ2184254.1"/>
    </source>
</evidence>